<accession>A0A7R9QP30</accession>
<dbReference type="Proteomes" id="UP000728032">
    <property type="component" value="Unassembled WGS sequence"/>
</dbReference>
<name>A0A7R9QP30_9ACAR</name>
<dbReference type="InterPro" id="IPR040067">
    <property type="entry name" value="WDR47"/>
</dbReference>
<dbReference type="EMBL" id="CAJPVJ010004994">
    <property type="protein sequence ID" value="CAG2169121.1"/>
    <property type="molecule type" value="Genomic_DNA"/>
</dbReference>
<evidence type="ECO:0000256" key="1">
    <source>
        <dbReference type="SAM" id="MobiDB-lite"/>
    </source>
</evidence>
<feature type="compositionally biased region" description="Polar residues" evidence="1">
    <location>
        <begin position="38"/>
        <end position="49"/>
    </location>
</feature>
<dbReference type="AlphaFoldDB" id="A0A7R9QP30"/>
<organism evidence="2">
    <name type="scientific">Oppiella nova</name>
    <dbReference type="NCBI Taxonomy" id="334625"/>
    <lineage>
        <taxon>Eukaryota</taxon>
        <taxon>Metazoa</taxon>
        <taxon>Ecdysozoa</taxon>
        <taxon>Arthropoda</taxon>
        <taxon>Chelicerata</taxon>
        <taxon>Arachnida</taxon>
        <taxon>Acari</taxon>
        <taxon>Acariformes</taxon>
        <taxon>Sarcoptiformes</taxon>
        <taxon>Oribatida</taxon>
        <taxon>Brachypylina</taxon>
        <taxon>Oppioidea</taxon>
        <taxon>Oppiidae</taxon>
        <taxon>Oppiella</taxon>
    </lineage>
</organism>
<feature type="region of interest" description="Disordered" evidence="1">
    <location>
        <begin position="28"/>
        <end position="49"/>
    </location>
</feature>
<dbReference type="Pfam" id="PF00400">
    <property type="entry name" value="WD40"/>
    <property type="match status" value="1"/>
</dbReference>
<dbReference type="PANTHER" id="PTHR19863:SF5">
    <property type="entry name" value="WD REPEAT-CONTAINING PROTEIN 47"/>
    <property type="match status" value="1"/>
</dbReference>
<dbReference type="SMART" id="SM00320">
    <property type="entry name" value="WD40"/>
    <property type="match status" value="2"/>
</dbReference>
<evidence type="ECO:0000313" key="2">
    <source>
        <dbReference type="EMBL" id="CAD7651937.1"/>
    </source>
</evidence>
<dbReference type="InterPro" id="IPR001680">
    <property type="entry name" value="WD40_rpt"/>
</dbReference>
<dbReference type="EMBL" id="OC919819">
    <property type="protein sequence ID" value="CAD7651937.1"/>
    <property type="molecule type" value="Genomic_DNA"/>
</dbReference>
<dbReference type="InterPro" id="IPR036322">
    <property type="entry name" value="WD40_repeat_dom_sf"/>
</dbReference>
<dbReference type="PANTHER" id="PTHR19863">
    <property type="entry name" value="NEMITIN (NEURONAL ENRICHED MAP INTERACTING PROTEIN) HOMOLOG"/>
    <property type="match status" value="1"/>
</dbReference>
<proteinExistence type="predicted"/>
<dbReference type="Gene3D" id="2.130.10.10">
    <property type="entry name" value="YVTN repeat-like/Quinoprotein amine dehydrogenase"/>
    <property type="match status" value="1"/>
</dbReference>
<gene>
    <name evidence="2" type="ORF">ONB1V03_LOCUS8605</name>
</gene>
<protein>
    <submittedName>
        <fullName evidence="2">Uncharacterized protein</fullName>
    </submittedName>
</protein>
<sequence>MYSSPSYKNYVSESSSSFYHKILRDDDDIPTRLPITGLKNTDYSGRSTSKYLFGNPSTKFTTDDYSSSYDKYDTSNKYDSYSSSYDKINTYDSNAYDKYDKSYTSSYDKYYDKTYDKYYENDDKCYEKDDKYYEKDDKFYEKYDMSYDKSSSDDKILQHSNSYFNIKDSQYLSPDKRVYGSPPPLSKSGSGKRVHYDLNSSGSVSSSGARSDTPFDTYTSSYGRSYTPDPNVCPVHPYRSQPPLILHESVGAPFRHLHGPNSSYRSALSESSDFSGRKPHFVPITRLDDAQAIRAAEFHPNGQLYAIGSNSKTLRLCGYPKSHELRTLSLAWNTTGDLLATGSNDKSIKMMRYNAIAK</sequence>
<dbReference type="SUPFAM" id="SSF50978">
    <property type="entry name" value="WD40 repeat-like"/>
    <property type="match status" value="1"/>
</dbReference>
<dbReference type="OrthoDB" id="187712at2759"/>
<evidence type="ECO:0000313" key="3">
    <source>
        <dbReference type="Proteomes" id="UP000728032"/>
    </source>
</evidence>
<reference evidence="2" key="1">
    <citation type="submission" date="2020-11" db="EMBL/GenBank/DDBJ databases">
        <authorList>
            <person name="Tran Van P."/>
        </authorList>
    </citation>
    <scope>NUCLEOTIDE SEQUENCE</scope>
</reference>
<keyword evidence="3" id="KW-1185">Reference proteome</keyword>
<feature type="region of interest" description="Disordered" evidence="1">
    <location>
        <begin position="174"/>
        <end position="212"/>
    </location>
</feature>
<dbReference type="InterPro" id="IPR015943">
    <property type="entry name" value="WD40/YVTN_repeat-like_dom_sf"/>
</dbReference>